<dbReference type="Gene3D" id="3.40.430.10">
    <property type="entry name" value="Dihydrofolate Reductase, subunit A"/>
    <property type="match status" value="1"/>
</dbReference>
<dbReference type="EMBL" id="JAIGNU010000002">
    <property type="protein sequence ID" value="MBX7501830.1"/>
    <property type="molecule type" value="Genomic_DNA"/>
</dbReference>
<dbReference type="InterPro" id="IPR002734">
    <property type="entry name" value="RibDG_C"/>
</dbReference>
<dbReference type="InterPro" id="IPR024072">
    <property type="entry name" value="DHFR-like_dom_sf"/>
</dbReference>
<dbReference type="Proteomes" id="UP000782554">
    <property type="component" value="Unassembled WGS sequence"/>
</dbReference>
<feature type="domain" description="Bacterial bifunctional deaminase-reductase C-terminal" evidence="1">
    <location>
        <begin position="92"/>
        <end position="168"/>
    </location>
</feature>
<dbReference type="PANTHER" id="PTHR38011">
    <property type="entry name" value="DIHYDROFOLATE REDUCTASE FAMILY PROTEIN (AFU_ORTHOLOGUE AFUA_8G06820)"/>
    <property type="match status" value="1"/>
</dbReference>
<dbReference type="SUPFAM" id="SSF53597">
    <property type="entry name" value="Dihydrofolate reductase-like"/>
    <property type="match status" value="1"/>
</dbReference>
<reference evidence="2 3" key="1">
    <citation type="submission" date="2021-08" db="EMBL/GenBank/DDBJ databases">
        <title>Comparative Genomics Analysis of the Genus Qipengyuania Reveals Extensive Genetic Diversity and Metabolic Versatility, Including the Description of Fifteen Novel Species.</title>
        <authorList>
            <person name="Liu Y."/>
        </authorList>
    </citation>
    <scope>NUCLEOTIDE SEQUENCE [LARGE SCALE GENOMIC DNA]</scope>
    <source>
        <strain evidence="2 3">YG27</strain>
    </source>
</reference>
<gene>
    <name evidence="2" type="ORF">K3181_10295</name>
</gene>
<evidence type="ECO:0000313" key="3">
    <source>
        <dbReference type="Proteomes" id="UP000782554"/>
    </source>
</evidence>
<keyword evidence="3" id="KW-1185">Reference proteome</keyword>
<organism evidence="2 3">
    <name type="scientific">Qipengyuania mesophila</name>
    <dbReference type="NCBI Taxonomy" id="2867246"/>
    <lineage>
        <taxon>Bacteria</taxon>
        <taxon>Pseudomonadati</taxon>
        <taxon>Pseudomonadota</taxon>
        <taxon>Alphaproteobacteria</taxon>
        <taxon>Sphingomonadales</taxon>
        <taxon>Erythrobacteraceae</taxon>
        <taxon>Qipengyuania</taxon>
    </lineage>
</organism>
<dbReference type="PANTHER" id="PTHR38011:SF11">
    <property type="entry name" value="2,5-DIAMINO-6-RIBOSYLAMINO-4(3H)-PYRIMIDINONE 5'-PHOSPHATE REDUCTASE"/>
    <property type="match status" value="1"/>
</dbReference>
<evidence type="ECO:0000313" key="2">
    <source>
        <dbReference type="EMBL" id="MBX7501830.1"/>
    </source>
</evidence>
<sequence>MQAPGGIDEDRSGGFEHGAWLAPVGDEALEQALGALFDGEFDLLLGRRTYDIFAAYWPYASMDNPIAAKFAECDKFVLTGRDAPLDWAGSHRLASVDEIAALKAGDGRDLIVQGSSTLYPQLLERGLIDRLVLMIAPVLLGSGKRLFGDDTPPRTLSLVSQVTGSNGMNVATYEPAGPVEHAPAGPEITSDAELARRAEVAKGTW</sequence>
<accession>A0ABS7JVZ3</accession>
<dbReference type="InterPro" id="IPR050765">
    <property type="entry name" value="Riboflavin_Biosynth_HTPR"/>
</dbReference>
<comment type="caution">
    <text evidence="2">The sequence shown here is derived from an EMBL/GenBank/DDBJ whole genome shotgun (WGS) entry which is preliminary data.</text>
</comment>
<name>A0ABS7JVZ3_9SPHN</name>
<evidence type="ECO:0000259" key="1">
    <source>
        <dbReference type="Pfam" id="PF01872"/>
    </source>
</evidence>
<proteinExistence type="predicted"/>
<dbReference type="Pfam" id="PF01872">
    <property type="entry name" value="RibD_C"/>
    <property type="match status" value="1"/>
</dbReference>
<protein>
    <submittedName>
        <fullName evidence="2">Dihydrofolate reductase family protein</fullName>
    </submittedName>
</protein>